<evidence type="ECO:0000313" key="4">
    <source>
        <dbReference type="Proteomes" id="UP000001554"/>
    </source>
</evidence>
<protein>
    <submittedName>
        <fullName evidence="5">Syntaxin-17-like</fullName>
    </submittedName>
</protein>
<proteinExistence type="predicted"/>
<dbReference type="Proteomes" id="UP000001554">
    <property type="component" value="Chromosome 18"/>
</dbReference>
<dbReference type="PROSITE" id="PS50192">
    <property type="entry name" value="T_SNARE"/>
    <property type="match status" value="1"/>
</dbReference>
<gene>
    <name evidence="5" type="primary">LOC118405452</name>
</gene>
<dbReference type="AlphaFoldDB" id="A0A9J7K8B6"/>
<dbReference type="InterPro" id="IPR000727">
    <property type="entry name" value="T_SNARE_dom"/>
</dbReference>
<dbReference type="RefSeq" id="XP_035660846.1">
    <property type="nucleotide sequence ID" value="XM_035804953.1"/>
</dbReference>
<accession>A0A9J7K8B6</accession>
<dbReference type="GO" id="GO:0016192">
    <property type="term" value="P:vesicle-mediated transport"/>
    <property type="evidence" value="ECO:0007669"/>
    <property type="project" value="InterPro"/>
</dbReference>
<sequence length="338" mass="37478">MSSFDDFEESLKRPVADDAPKQPIKILEPALKNFTKIAIPHILEKLRTHKVNIEKYQRSGKWDKLNAEQIDASRALQQLKATMRDMDRTRQQIRDEDVEAFDRRVTPVRDEAFRAVAKFMEMYAEPQEPLADVEPVIIPHQIGKQGGAKNTNREVDRHDTSPDVSTVHLEQEQKQLPSIPQDQPALQSWGNLREDQGEKVDRIQDHVEQAHGNVQSGVKDSGKYGTAPTPYSTFAYVFFQAAKYKAAMFPVAGALIGGVIGGPIGLVAGLKIGAGAAVGGGILGFAGGSMWKKRQAKQLDIELDKMSDRQSQSYPDFKTTPSGDVTKSDTGYHRRPSA</sequence>
<feature type="compositionally biased region" description="Basic and acidic residues" evidence="1">
    <location>
        <begin position="151"/>
        <end position="161"/>
    </location>
</feature>
<dbReference type="Gene3D" id="1.20.5.110">
    <property type="match status" value="1"/>
</dbReference>
<evidence type="ECO:0000313" key="5">
    <source>
        <dbReference type="RefSeq" id="XP_035660846.1"/>
    </source>
</evidence>
<keyword evidence="2" id="KW-1133">Transmembrane helix</keyword>
<keyword evidence="2" id="KW-0472">Membrane</keyword>
<keyword evidence="2" id="KW-0812">Transmembrane</keyword>
<dbReference type="GO" id="GO:0016020">
    <property type="term" value="C:membrane"/>
    <property type="evidence" value="ECO:0007669"/>
    <property type="project" value="InterPro"/>
</dbReference>
<dbReference type="OMA" id="YPVMGAL"/>
<dbReference type="KEGG" id="bfo:118405452"/>
<evidence type="ECO:0000259" key="3">
    <source>
        <dbReference type="PROSITE" id="PS50192"/>
    </source>
</evidence>
<reference evidence="4" key="1">
    <citation type="journal article" date="2020" name="Nat. Ecol. Evol.">
        <title>Deeply conserved synteny resolves early events in vertebrate evolution.</title>
        <authorList>
            <person name="Simakov O."/>
            <person name="Marletaz F."/>
            <person name="Yue J.X."/>
            <person name="O'Connell B."/>
            <person name="Jenkins J."/>
            <person name="Brandt A."/>
            <person name="Calef R."/>
            <person name="Tung C.H."/>
            <person name="Huang T.K."/>
            <person name="Schmutz J."/>
            <person name="Satoh N."/>
            <person name="Yu J.K."/>
            <person name="Putnam N.H."/>
            <person name="Green R.E."/>
            <person name="Rokhsar D.S."/>
        </authorList>
    </citation>
    <scope>NUCLEOTIDE SEQUENCE [LARGE SCALE GENOMIC DNA]</scope>
    <source>
        <strain evidence="4">S238N-H82</strain>
    </source>
</reference>
<evidence type="ECO:0000256" key="2">
    <source>
        <dbReference type="SAM" id="Phobius"/>
    </source>
</evidence>
<organism evidence="4 5">
    <name type="scientific">Branchiostoma floridae</name>
    <name type="common">Florida lancelet</name>
    <name type="synonym">Amphioxus</name>
    <dbReference type="NCBI Taxonomy" id="7739"/>
    <lineage>
        <taxon>Eukaryota</taxon>
        <taxon>Metazoa</taxon>
        <taxon>Chordata</taxon>
        <taxon>Cephalochordata</taxon>
        <taxon>Leptocardii</taxon>
        <taxon>Amphioxiformes</taxon>
        <taxon>Branchiostomatidae</taxon>
        <taxon>Branchiostoma</taxon>
    </lineage>
</organism>
<feature type="region of interest" description="Disordered" evidence="1">
    <location>
        <begin position="143"/>
        <end position="167"/>
    </location>
</feature>
<feature type="domain" description="T-SNARE coiled-coil homology" evidence="3">
    <location>
        <begin position="190"/>
        <end position="224"/>
    </location>
</feature>
<feature type="transmembrane region" description="Helical" evidence="2">
    <location>
        <begin position="272"/>
        <end position="291"/>
    </location>
</feature>
<feature type="transmembrane region" description="Helical" evidence="2">
    <location>
        <begin position="246"/>
        <end position="266"/>
    </location>
</feature>
<feature type="compositionally biased region" description="Polar residues" evidence="1">
    <location>
        <begin position="309"/>
        <end position="325"/>
    </location>
</feature>
<reference evidence="5" key="2">
    <citation type="submission" date="2025-08" db="UniProtKB">
        <authorList>
            <consortium name="RefSeq"/>
        </authorList>
    </citation>
    <scope>IDENTIFICATION</scope>
    <source>
        <strain evidence="5">S238N-H82</strain>
        <tissue evidence="5">Testes</tissue>
    </source>
</reference>
<dbReference type="GeneID" id="118405452"/>
<dbReference type="InterPro" id="IPR059001">
    <property type="entry name" value="STX17_N"/>
</dbReference>
<dbReference type="InterPro" id="IPR010989">
    <property type="entry name" value="SNARE"/>
</dbReference>
<evidence type="ECO:0000256" key="1">
    <source>
        <dbReference type="SAM" id="MobiDB-lite"/>
    </source>
</evidence>
<name>A0A9J7K8B6_BRAFL</name>
<dbReference type="Pfam" id="PF26585">
    <property type="entry name" value="STX17_N"/>
    <property type="match status" value="1"/>
</dbReference>
<dbReference type="SUPFAM" id="SSF47661">
    <property type="entry name" value="t-snare proteins"/>
    <property type="match status" value="1"/>
</dbReference>
<dbReference type="OrthoDB" id="10035606at2759"/>
<feature type="region of interest" description="Disordered" evidence="1">
    <location>
        <begin position="303"/>
        <end position="338"/>
    </location>
</feature>
<keyword evidence="4" id="KW-1185">Reference proteome</keyword>